<evidence type="ECO:0000313" key="1">
    <source>
        <dbReference type="EMBL" id="EUA60257.1"/>
    </source>
</evidence>
<name>A0A829QBV5_9MYCO</name>
<sequence>MSDPSESAVIKLMGYAHGFMNPEYIHLTREEAQVILQALERLADLSV</sequence>
<protein>
    <submittedName>
        <fullName evidence="1">Uncharacterized protein</fullName>
    </submittedName>
</protein>
<gene>
    <name evidence="1" type="ORF">I542_0388</name>
</gene>
<evidence type="ECO:0000313" key="2">
    <source>
        <dbReference type="Proteomes" id="UP000021210"/>
    </source>
</evidence>
<dbReference type="Proteomes" id="UP000021210">
    <property type="component" value="Unassembled WGS sequence"/>
</dbReference>
<organism evidence="1 2">
    <name type="scientific">Mycobacteroides abscessus 1948</name>
    <dbReference type="NCBI Taxonomy" id="1299323"/>
    <lineage>
        <taxon>Bacteria</taxon>
        <taxon>Bacillati</taxon>
        <taxon>Actinomycetota</taxon>
        <taxon>Actinomycetes</taxon>
        <taxon>Mycobacteriales</taxon>
        <taxon>Mycobacteriaceae</taxon>
        <taxon>Mycobacteroides</taxon>
        <taxon>Mycobacteroides abscessus</taxon>
    </lineage>
</organism>
<dbReference type="AlphaFoldDB" id="A0A829QBV5"/>
<proteinExistence type="predicted"/>
<dbReference type="EMBL" id="JAOH01000002">
    <property type="protein sequence ID" value="EUA60257.1"/>
    <property type="molecule type" value="Genomic_DNA"/>
</dbReference>
<reference evidence="1 2" key="1">
    <citation type="submission" date="2013-12" db="EMBL/GenBank/DDBJ databases">
        <authorList>
            <person name="Zelazny A."/>
            <person name="Olivier K."/>
            <person name="Holland S."/>
            <person name="Lenaerts A."/>
            <person name="Ordway D."/>
            <person name="DeGroote M.A."/>
            <person name="Parker T."/>
            <person name="Sizemore C."/>
            <person name="Tallon L.J."/>
            <person name="Sadzewicz L.K."/>
            <person name="Sengamalay N."/>
            <person name="Fraser C.M."/>
            <person name="Hine E."/>
            <person name="Shefchek K.A."/>
            <person name="Das S.P."/>
            <person name="Tettelin H."/>
        </authorList>
    </citation>
    <scope>NUCLEOTIDE SEQUENCE [LARGE SCALE GENOMIC DNA]</scope>
    <source>
        <strain evidence="1 2">1948</strain>
    </source>
</reference>
<comment type="caution">
    <text evidence="1">The sequence shown here is derived from an EMBL/GenBank/DDBJ whole genome shotgun (WGS) entry which is preliminary data.</text>
</comment>
<accession>A0A829QBV5</accession>